<evidence type="ECO:0000313" key="5">
    <source>
        <dbReference type="Proteomes" id="UP000237438"/>
    </source>
</evidence>
<organism evidence="4 5">
    <name type="scientific">Erysiphe pulchra</name>
    <dbReference type="NCBI Taxonomy" id="225359"/>
    <lineage>
        <taxon>Eukaryota</taxon>
        <taxon>Fungi</taxon>
        <taxon>Dikarya</taxon>
        <taxon>Ascomycota</taxon>
        <taxon>Pezizomycotina</taxon>
        <taxon>Leotiomycetes</taxon>
        <taxon>Erysiphales</taxon>
        <taxon>Erysiphaceae</taxon>
        <taxon>Erysiphe</taxon>
    </lineage>
</organism>
<dbReference type="GO" id="GO:0015074">
    <property type="term" value="P:DNA integration"/>
    <property type="evidence" value="ECO:0007669"/>
    <property type="project" value="InterPro"/>
</dbReference>
<dbReference type="Gene3D" id="3.30.420.10">
    <property type="entry name" value="Ribonuclease H-like superfamily/Ribonuclease H"/>
    <property type="match status" value="1"/>
</dbReference>
<name>A0A2S4PK76_9PEZI</name>
<dbReference type="OrthoDB" id="5428238at2759"/>
<keyword evidence="5" id="KW-1185">Reference proteome</keyword>
<feature type="domain" description="Integrase catalytic" evidence="3">
    <location>
        <begin position="703"/>
        <end position="803"/>
    </location>
</feature>
<evidence type="ECO:0000259" key="3">
    <source>
        <dbReference type="PROSITE" id="PS50994"/>
    </source>
</evidence>
<evidence type="ECO:0000313" key="4">
    <source>
        <dbReference type="EMBL" id="POS82387.1"/>
    </source>
</evidence>
<feature type="compositionally biased region" description="Acidic residues" evidence="2">
    <location>
        <begin position="216"/>
        <end position="242"/>
    </location>
</feature>
<dbReference type="InterPro" id="IPR050951">
    <property type="entry name" value="Retrovirus_Pol_polyprotein"/>
</dbReference>
<dbReference type="SUPFAM" id="SSF53098">
    <property type="entry name" value="Ribonuclease H-like"/>
    <property type="match status" value="1"/>
</dbReference>
<dbReference type="PANTHER" id="PTHR37984">
    <property type="entry name" value="PROTEIN CBG26694"/>
    <property type="match status" value="1"/>
</dbReference>
<dbReference type="InterPro" id="IPR036397">
    <property type="entry name" value="RNaseH_sf"/>
</dbReference>
<feature type="region of interest" description="Disordered" evidence="2">
    <location>
        <begin position="214"/>
        <end position="293"/>
    </location>
</feature>
<dbReference type="Pfam" id="PF17921">
    <property type="entry name" value="Integrase_H2C2"/>
    <property type="match status" value="1"/>
</dbReference>
<dbReference type="AlphaFoldDB" id="A0A2S4PK76"/>
<reference evidence="4 5" key="1">
    <citation type="submission" date="2017-10" db="EMBL/GenBank/DDBJ databases">
        <title>Development of genomic resources for the powdery mildew, Erysiphe pulchra.</title>
        <authorList>
            <person name="Wadl P.A."/>
            <person name="Mack B.M."/>
            <person name="Moore G."/>
            <person name="Beltz S.B."/>
        </authorList>
    </citation>
    <scope>NUCLEOTIDE SEQUENCE [LARGE SCALE GENOMIC DNA]</scope>
    <source>
        <strain evidence="4">Cflorida</strain>
    </source>
</reference>
<accession>A0A2S4PK76</accession>
<dbReference type="InterPro" id="IPR041588">
    <property type="entry name" value="Integrase_H2C2"/>
</dbReference>
<dbReference type="InterPro" id="IPR001584">
    <property type="entry name" value="Integrase_cat-core"/>
</dbReference>
<dbReference type="EMBL" id="PEDP01002975">
    <property type="protein sequence ID" value="POS82387.1"/>
    <property type="molecule type" value="Genomic_DNA"/>
</dbReference>
<sequence>NLLELWQVSPDAAKEFRRLSTRVNKKRGKRSPTELFSNSVNNDYTRSFLNDQSTSFEKKAFRVPVVAQAEANGKIMKVALPKHISQADQGSEMNVISQGLVKALKLEKLSLGTRGFSGLTMNTADGSATELSHFVSFKIGVCGIWRRIDAFVRPIIKKGGELDLHLLLGLPWLHEEKVVEIQGPKFAASNSHKLMLYPKSNKIAFNNIKDAFPFEDSPDLETEIDTSEDSDDSTDSDLDNELPENISSAKESKMHRGSSSSVNVLNQSSLVDQFPGSPKSTRRSVDEPLYTTRESDSIKNNISSLSISSAPSLSTVEVFPSIIPRPPVNTTPLISLSNISVTTTFPSSSNILPSNCKCQSFEHCYQYCPESFQLLQSSIITLDMLSASENEVPFEFWKEKAPRITRRDRSILLTQLPSIMGISTKSINSLSNKINCLSTHMCSNQPKPKVEAASTDYSSNTFPTTRRPEVRILSDVPLEEINHWFEKVGIKIGTAVGDENQRNMVKRLLFTYSDLNGVELEELVPTDLYVHRVRLKEGTKPFSKYKAVVTYLMNGSLHEECKTKVQQAAFVRKINRYQVKGTERILYFEHLGVFKRCITESEVAPILLEAHDHRDHYASSIIIRKLSKYYWPLLAKDVRDYVSGCLVCAKHRTALRSQPLSRVMISAPMELLGIDFIGPFPKFDGIKTFYILVAVDYFSRKYLVFLEHGIPIGIYADSGAHFGKATQKFAELYGVVWCTSPVSAKKSTGIVEKAVDVLQQALKKNVRDPSQWPSALAKSTFDINRRDILHLGYSPHEIPKGFVPNDSLEAKFPTSRRESLRTSLSGGL</sequence>
<dbReference type="GO" id="GO:0003723">
    <property type="term" value="F:RNA binding"/>
    <property type="evidence" value="ECO:0007669"/>
    <property type="project" value="UniProtKB-KW"/>
</dbReference>
<protein>
    <recommendedName>
        <fullName evidence="3">Integrase catalytic domain-containing protein</fullName>
    </recommendedName>
</protein>
<dbReference type="PROSITE" id="PS50994">
    <property type="entry name" value="INTEGRASE"/>
    <property type="match status" value="1"/>
</dbReference>
<keyword evidence="1" id="KW-0694">RNA-binding</keyword>
<gene>
    <name evidence="4" type="ORF">EPUL_005057</name>
</gene>
<evidence type="ECO:0000256" key="2">
    <source>
        <dbReference type="SAM" id="MobiDB-lite"/>
    </source>
</evidence>
<feature type="non-terminal residue" evidence="4">
    <location>
        <position position="828"/>
    </location>
</feature>
<dbReference type="InterPro" id="IPR012337">
    <property type="entry name" value="RNaseH-like_sf"/>
</dbReference>
<feature type="non-terminal residue" evidence="4">
    <location>
        <position position="1"/>
    </location>
</feature>
<dbReference type="Gene3D" id="1.10.340.70">
    <property type="match status" value="1"/>
</dbReference>
<evidence type="ECO:0000256" key="1">
    <source>
        <dbReference type="ARBA" id="ARBA00022884"/>
    </source>
</evidence>
<dbReference type="Proteomes" id="UP000237438">
    <property type="component" value="Unassembled WGS sequence"/>
</dbReference>
<feature type="compositionally biased region" description="Low complexity" evidence="2">
    <location>
        <begin position="258"/>
        <end position="271"/>
    </location>
</feature>
<proteinExistence type="predicted"/>
<comment type="caution">
    <text evidence="4">The sequence shown here is derived from an EMBL/GenBank/DDBJ whole genome shotgun (WGS) entry which is preliminary data.</text>
</comment>
<dbReference type="PANTHER" id="PTHR37984:SF5">
    <property type="entry name" value="PROTEIN NYNRIN-LIKE"/>
    <property type="match status" value="1"/>
</dbReference>
<dbReference type="GO" id="GO:0005634">
    <property type="term" value="C:nucleus"/>
    <property type="evidence" value="ECO:0007669"/>
    <property type="project" value="UniProtKB-ARBA"/>
</dbReference>